<dbReference type="Gene3D" id="2.30.29.30">
    <property type="entry name" value="Pleckstrin-homology domain (PH domain)/Phosphotyrosine-binding domain (PTB)"/>
    <property type="match status" value="1"/>
</dbReference>
<protein>
    <recommendedName>
        <fullName evidence="3">PH domain-containing protein</fullName>
    </recommendedName>
</protein>
<feature type="region of interest" description="Disordered" evidence="2">
    <location>
        <begin position="1"/>
        <end position="20"/>
    </location>
</feature>
<dbReference type="Proteomes" id="UP000769157">
    <property type="component" value="Unassembled WGS sequence"/>
</dbReference>
<evidence type="ECO:0000256" key="2">
    <source>
        <dbReference type="SAM" id="MobiDB-lite"/>
    </source>
</evidence>
<comment type="caution">
    <text evidence="4">The sequence shown here is derived from an EMBL/GenBank/DDBJ whole genome shotgun (WGS) entry which is preliminary data.</text>
</comment>
<dbReference type="InterPro" id="IPR001849">
    <property type="entry name" value="PH_domain"/>
</dbReference>
<gene>
    <name evidence="4" type="ORF">OGAPHI_003554</name>
</gene>
<keyword evidence="5" id="KW-1185">Reference proteome</keyword>
<dbReference type="InterPro" id="IPR046869">
    <property type="entry name" value="SLM1/RGC1-like_PH"/>
</dbReference>
<dbReference type="PANTHER" id="PTHR31941:SF1">
    <property type="entry name" value="CYTOSKELETAL SIGNALING PROTEIN SLM1"/>
    <property type="match status" value="1"/>
</dbReference>
<dbReference type="SUPFAM" id="SSF50729">
    <property type="entry name" value="PH domain-like"/>
    <property type="match status" value="1"/>
</dbReference>
<organism evidence="4 5">
    <name type="scientific">Ogataea philodendri</name>
    <dbReference type="NCBI Taxonomy" id="1378263"/>
    <lineage>
        <taxon>Eukaryota</taxon>
        <taxon>Fungi</taxon>
        <taxon>Dikarya</taxon>
        <taxon>Ascomycota</taxon>
        <taxon>Saccharomycotina</taxon>
        <taxon>Pichiomycetes</taxon>
        <taxon>Pichiales</taxon>
        <taxon>Pichiaceae</taxon>
        <taxon>Ogataea</taxon>
    </lineage>
</organism>
<accession>A0A9P8P6Z0</accession>
<dbReference type="PROSITE" id="PS50003">
    <property type="entry name" value="PH_DOMAIN"/>
    <property type="match status" value="1"/>
</dbReference>
<keyword evidence="1" id="KW-0597">Phosphoprotein</keyword>
<dbReference type="InterPro" id="IPR027267">
    <property type="entry name" value="AH/BAR_dom_sf"/>
</dbReference>
<dbReference type="OrthoDB" id="5598057at2759"/>
<reference evidence="4" key="2">
    <citation type="submission" date="2021-01" db="EMBL/GenBank/DDBJ databases">
        <authorList>
            <person name="Schikora-Tamarit M.A."/>
        </authorList>
    </citation>
    <scope>NUCLEOTIDE SEQUENCE</scope>
    <source>
        <strain evidence="4">CBS6075</strain>
    </source>
</reference>
<dbReference type="InterPro" id="IPR046868">
    <property type="entry name" value="BAR_4"/>
</dbReference>
<evidence type="ECO:0000313" key="5">
    <source>
        <dbReference type="Proteomes" id="UP000769157"/>
    </source>
</evidence>
<reference evidence="4" key="1">
    <citation type="journal article" date="2021" name="Open Biol.">
        <title>Shared evolutionary footprints suggest mitochondrial oxidative damage underlies multiple complex I losses in fungi.</title>
        <authorList>
            <person name="Schikora-Tamarit M.A."/>
            <person name="Marcet-Houben M."/>
            <person name="Nosek J."/>
            <person name="Gabaldon T."/>
        </authorList>
    </citation>
    <scope>NUCLEOTIDE SEQUENCE</scope>
    <source>
        <strain evidence="4">CBS6075</strain>
    </source>
</reference>
<dbReference type="RefSeq" id="XP_046061571.1">
    <property type="nucleotide sequence ID" value="XM_046204540.1"/>
</dbReference>
<dbReference type="EMBL" id="JAEUBE010000262">
    <property type="protein sequence ID" value="KAH3666375.1"/>
    <property type="molecule type" value="Genomic_DNA"/>
</dbReference>
<evidence type="ECO:0000256" key="1">
    <source>
        <dbReference type="ARBA" id="ARBA00022553"/>
    </source>
</evidence>
<proteinExistence type="predicted"/>
<evidence type="ECO:0000313" key="4">
    <source>
        <dbReference type="EMBL" id="KAH3666375.1"/>
    </source>
</evidence>
<name>A0A9P8P6Z0_9ASCO</name>
<dbReference type="AlphaFoldDB" id="A0A9P8P6Z0"/>
<dbReference type="Pfam" id="PF20399">
    <property type="entry name" value="PH_20"/>
    <property type="match status" value="1"/>
</dbReference>
<dbReference type="InterPro" id="IPR011993">
    <property type="entry name" value="PH-like_dom_sf"/>
</dbReference>
<evidence type="ECO:0000259" key="3">
    <source>
        <dbReference type="PROSITE" id="PS50003"/>
    </source>
</evidence>
<feature type="domain" description="PH" evidence="3">
    <location>
        <begin position="334"/>
        <end position="440"/>
    </location>
</feature>
<dbReference type="SUPFAM" id="SSF103657">
    <property type="entry name" value="BAR/IMD domain-like"/>
    <property type="match status" value="1"/>
</dbReference>
<sequence>MPPDTIGQKTSDTVDGPPSELDLSSVVIPESLPLISERLDKLRLLIVAIEAFISEHHSIVSANIKLHERLRKHNSIDSVVKFEVDPEGDKAVAGAVGDTSRDKDLQDLNGFFKGIQTQTDKLIVSLEQTESLFKVQLIPQLKELLTLLVNKEKDFRTQWHKREKEFRSTLQATRKELEHFELSINKFDNLQEEQRPDFRHDPYLNRKMLCSQAEIQLSAERDFSNFVQKSESDLHLLEVHIMEGLKQVFSSFSAFLIKFHDYYSQELSVLSNYIQAIPNELEWERFEKTYRKRLHGTSDAAIPQNFNSQLPAQSKGRRSLETIQFPNQDHFSTAPILEGVLSRKDSKFSSKLAAHYYVITKSKLFYEFPSRMSSELQPTLVLFLPDCSLKDISEGSAMRFKLQGKDMSSSFLKTSRTLTLQASSEDDFKTWFNVISELSGLMYSNEDTREIE</sequence>
<dbReference type="GeneID" id="70235519"/>
<dbReference type="SMART" id="SM00233">
    <property type="entry name" value="PH"/>
    <property type="match status" value="1"/>
</dbReference>
<dbReference type="Pfam" id="PF20400">
    <property type="entry name" value="BAR_4"/>
    <property type="match status" value="1"/>
</dbReference>
<dbReference type="PANTHER" id="PTHR31941">
    <property type="entry name" value="CYTOSKELETAL SIGNALING PROTEIN SLM1"/>
    <property type="match status" value="1"/>
</dbReference>